<evidence type="ECO:0000313" key="1">
    <source>
        <dbReference type="EMBL" id="NMH86239.1"/>
    </source>
</evidence>
<protein>
    <submittedName>
        <fullName evidence="1">T9SS type B sorting domain-containing protein</fullName>
    </submittedName>
</protein>
<gene>
    <name evidence="1" type="ORF">HHX25_01865</name>
</gene>
<dbReference type="NCBIfam" id="TIGR04131">
    <property type="entry name" value="Bac_Flav_CTERM"/>
    <property type="match status" value="1"/>
</dbReference>
<dbReference type="Proteomes" id="UP000746690">
    <property type="component" value="Unassembled WGS sequence"/>
</dbReference>
<proteinExistence type="predicted"/>
<dbReference type="InterPro" id="IPR026341">
    <property type="entry name" value="T9SS_type_B"/>
</dbReference>
<dbReference type="EMBL" id="JABBHF010000001">
    <property type="protein sequence ID" value="NMH86239.1"/>
    <property type="molecule type" value="Genomic_DNA"/>
</dbReference>
<sequence length="115" mass="13239">MIKSYVFRISTPFFDRVKAGVYTIYVRGKTKCITTKLEIFILGFPKFFTPNNDGDNDTCQVKGLKTDFSNRSIMNVYDRCGKLIKQLNAKSSVQEGRFYDSKLPQHQTLLCLLHS</sequence>
<reference evidence="1 2" key="1">
    <citation type="submission" date="2020-04" db="EMBL/GenBank/DDBJ databases">
        <title>A Flavivirga sp. nov.</title>
        <authorList>
            <person name="Sun X."/>
        </authorList>
    </citation>
    <scope>NUCLEOTIDE SEQUENCE [LARGE SCALE GENOMIC DNA]</scope>
    <source>
        <strain evidence="1 2">Y03</strain>
    </source>
</reference>
<evidence type="ECO:0000313" key="2">
    <source>
        <dbReference type="Proteomes" id="UP000746690"/>
    </source>
</evidence>
<name>A0ABX1RVJ6_9FLAO</name>
<keyword evidence="2" id="KW-1185">Reference proteome</keyword>
<comment type="caution">
    <text evidence="1">The sequence shown here is derived from an EMBL/GenBank/DDBJ whole genome shotgun (WGS) entry which is preliminary data.</text>
</comment>
<accession>A0ABX1RVJ6</accession>
<dbReference type="Pfam" id="PF13585">
    <property type="entry name" value="CHU_C"/>
    <property type="match status" value="1"/>
</dbReference>
<organism evidence="1 2">
    <name type="scientific">Flavivirga algicola</name>
    <dbReference type="NCBI Taxonomy" id="2729136"/>
    <lineage>
        <taxon>Bacteria</taxon>
        <taxon>Pseudomonadati</taxon>
        <taxon>Bacteroidota</taxon>
        <taxon>Flavobacteriia</taxon>
        <taxon>Flavobacteriales</taxon>
        <taxon>Flavobacteriaceae</taxon>
        <taxon>Flavivirga</taxon>
    </lineage>
</organism>